<comment type="caution">
    <text evidence="14">Lacks conserved residue(s) required for the propagation of feature annotation.</text>
</comment>
<evidence type="ECO:0000256" key="5">
    <source>
        <dbReference type="ARBA" id="ARBA00004787"/>
    </source>
</evidence>
<dbReference type="GO" id="GO:0016114">
    <property type="term" value="P:terpenoid biosynthetic process"/>
    <property type="evidence" value="ECO:0007669"/>
    <property type="project" value="InterPro"/>
</dbReference>
<dbReference type="InterPro" id="IPR026596">
    <property type="entry name" value="IspD/F"/>
</dbReference>
<comment type="similarity">
    <text evidence="6">Belongs to the IspF family.</text>
</comment>
<dbReference type="SUPFAM" id="SSF53448">
    <property type="entry name" value="Nucleotide-diphospho-sugar transferases"/>
    <property type="match status" value="1"/>
</dbReference>
<dbReference type="UniPathway" id="UPA00056">
    <property type="reaction ID" value="UER00093"/>
</dbReference>
<feature type="binding site" evidence="14">
    <location>
        <begin position="308"/>
        <end position="312"/>
    </location>
    <ligand>
        <name>4-CDP-2-C-methyl-D-erythritol 2-phosphate</name>
        <dbReference type="ChEBI" id="CHEBI:57919"/>
    </ligand>
</feature>
<comment type="catalytic activity">
    <reaction evidence="1 14">
        <text>4-CDP-2-C-methyl-D-erythritol 2-phosphate = 2-C-methyl-D-erythritol 2,4-cyclic diphosphate + CMP</text>
        <dbReference type="Rhea" id="RHEA:23864"/>
        <dbReference type="ChEBI" id="CHEBI:57919"/>
        <dbReference type="ChEBI" id="CHEBI:58483"/>
        <dbReference type="ChEBI" id="CHEBI:60377"/>
        <dbReference type="EC" id="4.6.1.12"/>
    </reaction>
</comment>
<keyword evidence="17" id="KW-1185">Reference proteome</keyword>
<feature type="binding site" evidence="14">
    <location>
        <begin position="303"/>
        <end position="305"/>
    </location>
    <ligand>
        <name>4-CDP-2-C-methyl-D-erythritol 2-phosphate</name>
        <dbReference type="ChEBI" id="CHEBI:57919"/>
    </ligand>
</feature>
<dbReference type="CDD" id="cd00554">
    <property type="entry name" value="MECDP_synthase"/>
    <property type="match status" value="1"/>
</dbReference>
<dbReference type="RefSeq" id="WP_090470871.1">
    <property type="nucleotide sequence ID" value="NZ_FOWF01000008.1"/>
</dbReference>
<dbReference type="InterPro" id="IPR020555">
    <property type="entry name" value="MECDP_synthase_CS"/>
</dbReference>
<feature type="site" description="Transition state stabilizer" evidence="14">
    <location>
        <position position="26"/>
    </location>
</feature>
<dbReference type="InterPro" id="IPR029044">
    <property type="entry name" value="Nucleotide-diphossugar_trans"/>
</dbReference>
<dbReference type="PROSITE" id="PS01295">
    <property type="entry name" value="ISPD"/>
    <property type="match status" value="1"/>
</dbReference>
<evidence type="ECO:0000256" key="10">
    <source>
        <dbReference type="ARBA" id="ARBA00022723"/>
    </source>
</evidence>
<evidence type="ECO:0000256" key="8">
    <source>
        <dbReference type="ARBA" id="ARBA00022679"/>
    </source>
</evidence>
<dbReference type="Pfam" id="PF01128">
    <property type="entry name" value="IspD"/>
    <property type="match status" value="1"/>
</dbReference>
<feature type="binding site" evidence="14">
    <location>
        <begin position="255"/>
        <end position="257"/>
    </location>
    <ligand>
        <name>4-CDP-2-C-methyl-D-erythritol 2-phosphate</name>
        <dbReference type="ChEBI" id="CHEBI:57919"/>
    </ligand>
</feature>
<dbReference type="FunFam" id="3.30.1330.50:FF:000001">
    <property type="entry name" value="2-C-methyl-D-erythritol 2,4-cyclodiphosphate synthase"/>
    <property type="match status" value="1"/>
</dbReference>
<feature type="binding site" evidence="14">
    <location>
        <position position="389"/>
    </location>
    <ligand>
        <name>4-CDP-2-C-methyl-D-erythritol 2-phosphate</name>
        <dbReference type="ChEBI" id="CHEBI:57919"/>
    </ligand>
</feature>
<evidence type="ECO:0000313" key="17">
    <source>
        <dbReference type="Proteomes" id="UP000198817"/>
    </source>
</evidence>
<dbReference type="InterPro" id="IPR036571">
    <property type="entry name" value="MECDP_synthase_sf"/>
</dbReference>
<dbReference type="Pfam" id="PF02542">
    <property type="entry name" value="YgbB"/>
    <property type="match status" value="1"/>
</dbReference>
<accession>A0A1I7GMH9</accession>
<name>A0A1I7GMH9_9FIRM</name>
<dbReference type="CDD" id="cd02516">
    <property type="entry name" value="CDP-ME_synthetase"/>
    <property type="match status" value="1"/>
</dbReference>
<evidence type="ECO:0000256" key="6">
    <source>
        <dbReference type="ARBA" id="ARBA00008480"/>
    </source>
</evidence>
<dbReference type="HAMAP" id="MF_00108">
    <property type="entry name" value="IspD"/>
    <property type="match status" value="1"/>
</dbReference>
<dbReference type="EC" id="4.6.1.12" evidence="14"/>
<dbReference type="Gene3D" id="3.30.1330.50">
    <property type="entry name" value="2-C-methyl-D-erythritol 2,4-cyclodiphosphate synthase"/>
    <property type="match status" value="1"/>
</dbReference>
<feature type="site" description="Positions MEP for the nucleophilic attack" evidence="14">
    <location>
        <position position="237"/>
    </location>
</feature>
<sequence>MYASRHFWVVIAAGGIGRRMGASVPKQLLKLNNRTILENTVQVFRDIPEVDGIVVTAPEEALPAYRALFGRPDAAPGSGPAPAPAEPVPGVVPEPTGSSHRIHVIPGGGERQDSVRASLRFLSAQGARDEDIVLIHDGVRPYIGRDLVMRVADGVLRSGAATAAVPARYTMRDITEGTLDRSRLFEIQTPQGFTFDVICRAQRKAAEDGFLGTDDAGLAERIGVLPELVEGSSGNVKITVPEDLRRMVRIGTGYDVHRLVPDRKLILGGVEIPYERGLLGHSDADVLLHALMDAILGAACLGDIGHLFPDSDPAYAGISSGKLLEEVASLIHREGYELGNADCTVICQQPKLAEYIPAMRRNIAAALGVPEGAVSVKATTTEKLGFEGRGEGIAAEAVCIIR</sequence>
<feature type="site" description="Transition state stabilizer" evidence="14">
    <location>
        <position position="281"/>
    </location>
</feature>
<comment type="similarity">
    <text evidence="7">Belongs to the IspD/TarI cytidylyltransferase family. IspD subfamily.</text>
</comment>
<dbReference type="EC" id="2.7.7.60" evidence="14"/>
<evidence type="ECO:0000256" key="7">
    <source>
        <dbReference type="ARBA" id="ARBA00009789"/>
    </source>
</evidence>
<feature type="region of interest" description="2-C-methyl-D-erythritol 4-phosphate cytidylyltransferase" evidence="14">
    <location>
        <begin position="1"/>
        <end position="248"/>
    </location>
</feature>
<keyword evidence="10 14" id="KW-0479">Metal-binding</keyword>
<dbReference type="GO" id="GO:0050518">
    <property type="term" value="F:2-C-methyl-D-erythritol 4-phosphate cytidylyltransferase activity"/>
    <property type="evidence" value="ECO:0007669"/>
    <property type="project" value="UniProtKB-UniRule"/>
</dbReference>
<dbReference type="AlphaFoldDB" id="A0A1I7GMH9"/>
<feature type="binding site" evidence="14">
    <location>
        <begin position="379"/>
        <end position="382"/>
    </location>
    <ligand>
        <name>4-CDP-2-C-methyl-D-erythritol 2-phosphate</name>
        <dbReference type="ChEBI" id="CHEBI:57919"/>
    </ligand>
</feature>
<keyword evidence="13 14" id="KW-0511">Multifunctional enzyme</keyword>
<evidence type="ECO:0000259" key="15">
    <source>
        <dbReference type="Pfam" id="PF02542"/>
    </source>
</evidence>
<evidence type="ECO:0000313" key="16">
    <source>
        <dbReference type="EMBL" id="SFU49637.1"/>
    </source>
</evidence>
<feature type="site" description="Positions MEP for the nucleophilic attack" evidence="14">
    <location>
        <position position="181"/>
    </location>
</feature>
<feature type="binding site" evidence="14">
    <location>
        <position position="386"/>
    </location>
    <ligand>
        <name>4-CDP-2-C-methyl-D-erythritol 2-phosphate</name>
        <dbReference type="ChEBI" id="CHEBI:57919"/>
    </ligand>
</feature>
<reference evidence="16 17" key="1">
    <citation type="submission" date="2016-10" db="EMBL/GenBank/DDBJ databases">
        <authorList>
            <person name="de Groot N.N."/>
        </authorList>
    </citation>
    <scope>NUCLEOTIDE SEQUENCE [LARGE SCALE GENOMIC DNA]</scope>
    <source>
        <strain evidence="16 17">KHGC13</strain>
    </source>
</reference>
<evidence type="ECO:0000256" key="2">
    <source>
        <dbReference type="ARBA" id="ARBA00001282"/>
    </source>
</evidence>
<dbReference type="Gene3D" id="3.90.550.10">
    <property type="entry name" value="Spore Coat Polysaccharide Biosynthesis Protein SpsA, Chain A"/>
    <property type="match status" value="1"/>
</dbReference>
<evidence type="ECO:0000256" key="12">
    <source>
        <dbReference type="ARBA" id="ARBA00023239"/>
    </source>
</evidence>
<dbReference type="InterPro" id="IPR034683">
    <property type="entry name" value="IspD/TarI"/>
</dbReference>
<comment type="pathway">
    <text evidence="4 14">Isoprenoid biosynthesis; isopentenyl diphosphate biosynthesis via DXP pathway; isopentenyl diphosphate from 1-deoxy-D-xylulose 5-phosphate: step 4/6.</text>
</comment>
<organism evidence="16 17">
    <name type="scientific">Eubacterium pyruvativorans</name>
    <dbReference type="NCBI Taxonomy" id="155865"/>
    <lineage>
        <taxon>Bacteria</taxon>
        <taxon>Bacillati</taxon>
        <taxon>Bacillota</taxon>
        <taxon>Clostridia</taxon>
        <taxon>Eubacteriales</taxon>
        <taxon>Eubacteriaceae</taxon>
        <taxon>Eubacterium</taxon>
    </lineage>
</organism>
<dbReference type="NCBIfam" id="TIGR00151">
    <property type="entry name" value="ispF"/>
    <property type="match status" value="1"/>
</dbReference>
<dbReference type="EMBL" id="FPBT01000008">
    <property type="protein sequence ID" value="SFU49637.1"/>
    <property type="molecule type" value="Genomic_DNA"/>
</dbReference>
<keyword evidence="11 14" id="KW-0414">Isoprene biosynthesis</keyword>
<feature type="site" description="Transition state stabilizer" evidence="14">
    <location>
        <position position="380"/>
    </location>
</feature>
<dbReference type="HAMAP" id="MF_00107">
    <property type="entry name" value="IspF"/>
    <property type="match status" value="1"/>
</dbReference>
<keyword evidence="8 14" id="KW-0808">Transferase</keyword>
<dbReference type="InterPro" id="IPR018294">
    <property type="entry name" value="ISPD_synthase_CS"/>
</dbReference>
<dbReference type="PROSITE" id="PS01350">
    <property type="entry name" value="ISPF"/>
    <property type="match status" value="1"/>
</dbReference>
<proteinExistence type="inferred from homology"/>
<dbReference type="OrthoDB" id="9806837at2"/>
<dbReference type="GO" id="GO:0019288">
    <property type="term" value="P:isopentenyl diphosphate biosynthetic process, methylerythritol 4-phosphate pathway"/>
    <property type="evidence" value="ECO:0007669"/>
    <property type="project" value="UniProtKB-UniRule"/>
</dbReference>
<protein>
    <recommendedName>
        <fullName evidence="14">Bifunctional enzyme IspD/IspF</fullName>
    </recommendedName>
    <domain>
        <recommendedName>
            <fullName evidence="14">2-C-methyl-D-erythritol 4-phosphate cytidylyltransferase</fullName>
            <ecNumber evidence="14">2.7.7.60</ecNumber>
        </recommendedName>
        <alternativeName>
            <fullName evidence="14">4-diphosphocytidyl-2C-methyl-D-erythritol synthase</fullName>
        </alternativeName>
        <alternativeName>
            <fullName evidence="14">MEP cytidylyltransferase</fullName>
            <shortName evidence="14">MCT</shortName>
        </alternativeName>
    </domain>
    <domain>
        <recommendedName>
            <fullName evidence="14">2-C-methyl-D-erythritol 2,4-cyclodiphosphate synthase</fullName>
            <shortName evidence="14">MECDP-synthase</shortName>
            <shortName evidence="14">MECPP-synthase</shortName>
            <shortName evidence="14">MECPS</shortName>
            <ecNumber evidence="14">4.6.1.12</ecNumber>
        </recommendedName>
    </domain>
</protein>
<evidence type="ECO:0000256" key="13">
    <source>
        <dbReference type="ARBA" id="ARBA00023268"/>
    </source>
</evidence>
<dbReference type="HAMAP" id="MF_01520">
    <property type="entry name" value="IspDF"/>
    <property type="match status" value="1"/>
</dbReference>
<feature type="binding site" evidence="14">
    <location>
        <begin position="281"/>
        <end position="282"/>
    </location>
    <ligand>
        <name>4-CDP-2-C-methyl-D-erythritol 2-phosphate</name>
        <dbReference type="ChEBI" id="CHEBI:57919"/>
    </ligand>
</feature>
<feature type="binding site" evidence="14">
    <location>
        <position position="255"/>
    </location>
    <ligand>
        <name>a divalent metal cation</name>
        <dbReference type="ChEBI" id="CHEBI:60240"/>
    </ligand>
</feature>
<evidence type="ECO:0000256" key="11">
    <source>
        <dbReference type="ARBA" id="ARBA00023229"/>
    </source>
</evidence>
<comment type="function">
    <text evidence="14">Bifunctional enzyme that catalyzes the formation of 4-diphosphocytidyl-2-C-methyl-D-erythritol from CTP and 2-C-methyl-D-erythritol 4-phosphate (MEP) (IspD), and catalyzes the conversion of 4-diphosphocytidyl-2-C-methyl-D-erythritol 2-phosphate (CDP-ME2P) to 2-C-methyl-D-erythritol 2,4-cyclodiphosphate (ME-CPP) with a corresponding release of cytidine 5-monophosphate (CMP) (IspF).</text>
</comment>
<dbReference type="SUPFAM" id="SSF69765">
    <property type="entry name" value="IpsF-like"/>
    <property type="match status" value="1"/>
</dbReference>
<dbReference type="InterPro" id="IPR001228">
    <property type="entry name" value="IspD"/>
</dbReference>
<comment type="cofactor">
    <cofactor evidence="3 14">
        <name>a divalent metal cation</name>
        <dbReference type="ChEBI" id="CHEBI:60240"/>
    </cofactor>
</comment>
<dbReference type="PANTHER" id="PTHR43181:SF1">
    <property type="entry name" value="2-C-METHYL-D-ERYTHRITOL 2,4-CYCLODIPHOSPHATE SYNTHASE, CHLOROPLASTIC"/>
    <property type="match status" value="1"/>
</dbReference>
<dbReference type="PANTHER" id="PTHR43181">
    <property type="entry name" value="2-C-METHYL-D-ERYTHRITOL 2,4-CYCLODIPHOSPHATE SYNTHASE, CHLOROPLASTIC"/>
    <property type="match status" value="1"/>
</dbReference>
<evidence type="ECO:0000256" key="3">
    <source>
        <dbReference type="ARBA" id="ARBA00001968"/>
    </source>
</evidence>
<dbReference type="GO" id="GO:0046872">
    <property type="term" value="F:metal ion binding"/>
    <property type="evidence" value="ECO:0007669"/>
    <property type="project" value="UniProtKB-KW"/>
</dbReference>
<feature type="site" description="Transition state stabilizer" evidence="14">
    <location>
        <position position="19"/>
    </location>
</feature>
<evidence type="ECO:0000256" key="4">
    <source>
        <dbReference type="ARBA" id="ARBA00004709"/>
    </source>
</evidence>
<comment type="similarity">
    <text evidence="14">In the C-terminal section; belongs to the IspF family.</text>
</comment>
<evidence type="ECO:0000256" key="1">
    <source>
        <dbReference type="ARBA" id="ARBA00000200"/>
    </source>
</evidence>
<dbReference type="InterPro" id="IPR003526">
    <property type="entry name" value="MECDP_synthase"/>
</dbReference>
<feature type="binding site" evidence="14">
    <location>
        <position position="289"/>
    </location>
    <ligand>
        <name>a divalent metal cation</name>
        <dbReference type="ChEBI" id="CHEBI:60240"/>
    </ligand>
</feature>
<dbReference type="STRING" id="155865.SAMN05216515_10858"/>
<comment type="similarity">
    <text evidence="14">In the N-terminal section; belongs to the IspD/TarI cytidylyltransferase family. IspD subfamily.</text>
</comment>
<feature type="binding site" evidence="14">
    <location>
        <position position="257"/>
    </location>
    <ligand>
        <name>a divalent metal cation</name>
        <dbReference type="ChEBI" id="CHEBI:60240"/>
    </ligand>
</feature>
<feature type="domain" description="2-C-methyl-D-erythritol 2,4-cyclodiphosphate synthase" evidence="15">
    <location>
        <begin position="248"/>
        <end position="401"/>
    </location>
</feature>
<comment type="pathway">
    <text evidence="5 14">Isoprenoid biosynthesis; isopentenyl diphosphate biosynthesis via DXP pathway; isopentenyl diphosphate from 1-deoxy-D-xylulose 5-phosphate: step 2/6.</text>
</comment>
<evidence type="ECO:0000256" key="14">
    <source>
        <dbReference type="HAMAP-Rule" id="MF_01520"/>
    </source>
</evidence>
<comment type="catalytic activity">
    <reaction evidence="2 14">
        <text>2-C-methyl-D-erythritol 4-phosphate + CTP + H(+) = 4-CDP-2-C-methyl-D-erythritol + diphosphate</text>
        <dbReference type="Rhea" id="RHEA:13429"/>
        <dbReference type="ChEBI" id="CHEBI:15378"/>
        <dbReference type="ChEBI" id="CHEBI:33019"/>
        <dbReference type="ChEBI" id="CHEBI:37563"/>
        <dbReference type="ChEBI" id="CHEBI:57823"/>
        <dbReference type="ChEBI" id="CHEBI:58262"/>
        <dbReference type="EC" id="2.7.7.60"/>
    </reaction>
</comment>
<keyword evidence="12 14" id="KW-0456">Lyase</keyword>
<gene>
    <name evidence="14" type="primary">ispDF</name>
    <name evidence="16" type="ORF">SAMN05216508_10810</name>
</gene>
<evidence type="ECO:0000256" key="9">
    <source>
        <dbReference type="ARBA" id="ARBA00022695"/>
    </source>
</evidence>
<dbReference type="GO" id="GO:0008685">
    <property type="term" value="F:2-C-methyl-D-erythritol 2,4-cyclodiphosphate synthase activity"/>
    <property type="evidence" value="ECO:0007669"/>
    <property type="project" value="UniProtKB-UniRule"/>
</dbReference>
<dbReference type="Proteomes" id="UP000198817">
    <property type="component" value="Unassembled WGS sequence"/>
</dbReference>
<feature type="region of interest" description="2-C-methyl-D-erythritol 2,4-cyclodiphosphate synthase" evidence="14">
    <location>
        <begin position="249"/>
        <end position="402"/>
    </location>
</feature>
<keyword evidence="9 14" id="KW-0548">Nucleotidyltransferase</keyword>